<evidence type="ECO:0000313" key="2">
    <source>
        <dbReference type="EMBL" id="EMD86999.1"/>
    </source>
</evidence>
<dbReference type="eggNOG" id="ENOG502TG81">
    <property type="taxonomic scope" value="Eukaryota"/>
</dbReference>
<dbReference type="HOGENOM" id="CLU_2291470_0_0_1"/>
<accession>M2TKJ3</accession>
<dbReference type="OrthoDB" id="10503485at2759"/>
<dbReference type="EMBL" id="KB445583">
    <property type="protein sequence ID" value="EMD86999.1"/>
    <property type="molecule type" value="Genomic_DNA"/>
</dbReference>
<sequence>MPLALRRVCNMQGATLVVVVVVVVVAPVPGRHGGVGQRTAGVAALAVFFCFFFSWLLLRSGLRVVESDQGAMCQWCASASRARVAFIAQEGGPGARGEEATA</sequence>
<evidence type="ECO:0000256" key="1">
    <source>
        <dbReference type="SAM" id="Phobius"/>
    </source>
</evidence>
<dbReference type="AlphaFoldDB" id="M2TKJ3"/>
<keyword evidence="1" id="KW-0812">Transmembrane</keyword>
<gene>
    <name evidence="2" type="ORF">COCHEDRAFT_1114667</name>
</gene>
<keyword evidence="1" id="KW-0472">Membrane</keyword>
<organism evidence="2 3">
    <name type="scientific">Cochliobolus heterostrophus (strain C5 / ATCC 48332 / race O)</name>
    <name type="common">Southern corn leaf blight fungus</name>
    <name type="synonym">Bipolaris maydis</name>
    <dbReference type="NCBI Taxonomy" id="701091"/>
    <lineage>
        <taxon>Eukaryota</taxon>
        <taxon>Fungi</taxon>
        <taxon>Dikarya</taxon>
        <taxon>Ascomycota</taxon>
        <taxon>Pezizomycotina</taxon>
        <taxon>Dothideomycetes</taxon>
        <taxon>Pleosporomycetidae</taxon>
        <taxon>Pleosporales</taxon>
        <taxon>Pleosporineae</taxon>
        <taxon>Pleosporaceae</taxon>
        <taxon>Bipolaris</taxon>
    </lineage>
</organism>
<protein>
    <submittedName>
        <fullName evidence="2">Uncharacterized protein</fullName>
    </submittedName>
</protein>
<dbReference type="OMA" id="QWCASAS"/>
<dbReference type="Proteomes" id="UP000016936">
    <property type="component" value="Unassembled WGS sequence"/>
</dbReference>
<keyword evidence="3" id="KW-1185">Reference proteome</keyword>
<name>M2TKJ3_COCH5</name>
<reference evidence="3" key="2">
    <citation type="journal article" date="2013" name="PLoS Genet.">
        <title>Comparative genome structure, secondary metabolite, and effector coding capacity across Cochliobolus pathogens.</title>
        <authorList>
            <person name="Condon B.J."/>
            <person name="Leng Y."/>
            <person name="Wu D."/>
            <person name="Bushley K.E."/>
            <person name="Ohm R.A."/>
            <person name="Otillar R."/>
            <person name="Martin J."/>
            <person name="Schackwitz W."/>
            <person name="Grimwood J."/>
            <person name="MohdZainudin N."/>
            <person name="Xue C."/>
            <person name="Wang R."/>
            <person name="Manning V.A."/>
            <person name="Dhillon B."/>
            <person name="Tu Z.J."/>
            <person name="Steffenson B.J."/>
            <person name="Salamov A."/>
            <person name="Sun H."/>
            <person name="Lowry S."/>
            <person name="LaButti K."/>
            <person name="Han J."/>
            <person name="Copeland A."/>
            <person name="Lindquist E."/>
            <person name="Barry K."/>
            <person name="Schmutz J."/>
            <person name="Baker S.E."/>
            <person name="Ciuffetti L.M."/>
            <person name="Grigoriev I.V."/>
            <person name="Zhong S."/>
            <person name="Turgeon B.G."/>
        </authorList>
    </citation>
    <scope>NUCLEOTIDE SEQUENCE [LARGE SCALE GENOMIC DNA]</scope>
    <source>
        <strain evidence="3">C5 / ATCC 48332 / race O</strain>
    </source>
</reference>
<proteinExistence type="predicted"/>
<reference evidence="2 3" key="1">
    <citation type="journal article" date="2012" name="PLoS Pathog.">
        <title>Diverse lifestyles and strategies of plant pathogenesis encoded in the genomes of eighteen Dothideomycetes fungi.</title>
        <authorList>
            <person name="Ohm R.A."/>
            <person name="Feau N."/>
            <person name="Henrissat B."/>
            <person name="Schoch C.L."/>
            <person name="Horwitz B.A."/>
            <person name="Barry K.W."/>
            <person name="Condon B.J."/>
            <person name="Copeland A.C."/>
            <person name="Dhillon B."/>
            <person name="Glaser F."/>
            <person name="Hesse C.N."/>
            <person name="Kosti I."/>
            <person name="LaButti K."/>
            <person name="Lindquist E.A."/>
            <person name="Lucas S."/>
            <person name="Salamov A.A."/>
            <person name="Bradshaw R.E."/>
            <person name="Ciuffetti L."/>
            <person name="Hamelin R.C."/>
            <person name="Kema G.H.J."/>
            <person name="Lawrence C."/>
            <person name="Scott J.A."/>
            <person name="Spatafora J.W."/>
            <person name="Turgeon B.G."/>
            <person name="de Wit P.J.G.M."/>
            <person name="Zhong S."/>
            <person name="Goodwin S.B."/>
            <person name="Grigoriev I.V."/>
        </authorList>
    </citation>
    <scope>NUCLEOTIDE SEQUENCE [LARGE SCALE GENOMIC DNA]</scope>
    <source>
        <strain evidence="3">C5 / ATCC 48332 / race O</strain>
    </source>
</reference>
<keyword evidence="1" id="KW-1133">Transmembrane helix</keyword>
<feature type="transmembrane region" description="Helical" evidence="1">
    <location>
        <begin position="40"/>
        <end position="58"/>
    </location>
</feature>
<evidence type="ECO:0000313" key="3">
    <source>
        <dbReference type="Proteomes" id="UP000016936"/>
    </source>
</evidence>